<keyword evidence="3" id="KW-1185">Reference proteome</keyword>
<evidence type="ECO:0000256" key="1">
    <source>
        <dbReference type="SAM" id="MobiDB-lite"/>
    </source>
</evidence>
<evidence type="ECO:0000313" key="3">
    <source>
        <dbReference type="Proteomes" id="UP001348265"/>
    </source>
</evidence>
<name>A0ABU7X0I3_9ACTN</name>
<dbReference type="EMBL" id="JAVFKM010000018">
    <property type="protein sequence ID" value="MEF3117265.1"/>
    <property type="molecule type" value="Genomic_DNA"/>
</dbReference>
<protein>
    <submittedName>
        <fullName evidence="2">Uncharacterized protein</fullName>
    </submittedName>
</protein>
<proteinExistence type="predicted"/>
<reference evidence="2 3" key="1">
    <citation type="submission" date="2023-08" db="EMBL/GenBank/DDBJ databases">
        <authorList>
            <person name="Sharma P."/>
            <person name="Verma V."/>
            <person name="Mohan M.K."/>
            <person name="Dubey A.K."/>
        </authorList>
    </citation>
    <scope>NUCLEOTIDE SEQUENCE [LARGE SCALE GENOMIC DNA]</scope>
    <source>
        <strain evidence="2 3">ADP4</strain>
    </source>
</reference>
<dbReference type="RefSeq" id="WP_331788730.1">
    <property type="nucleotide sequence ID" value="NZ_JAVFKM010000018.1"/>
</dbReference>
<feature type="region of interest" description="Disordered" evidence="1">
    <location>
        <begin position="277"/>
        <end position="310"/>
    </location>
</feature>
<dbReference type="Proteomes" id="UP001348265">
    <property type="component" value="Unassembled WGS sequence"/>
</dbReference>
<gene>
    <name evidence="2" type="ORF">RB636_29235</name>
</gene>
<accession>A0ABU7X0I3</accession>
<organism evidence="2 3">
    <name type="scientific">Streptomyces chrestomyceticus</name>
    <dbReference type="NCBI Taxonomy" id="68185"/>
    <lineage>
        <taxon>Bacteria</taxon>
        <taxon>Bacillati</taxon>
        <taxon>Actinomycetota</taxon>
        <taxon>Actinomycetes</taxon>
        <taxon>Kitasatosporales</taxon>
        <taxon>Streptomycetaceae</taxon>
        <taxon>Streptomyces</taxon>
    </lineage>
</organism>
<comment type="caution">
    <text evidence="2">The sequence shown here is derived from an EMBL/GenBank/DDBJ whole genome shotgun (WGS) entry which is preliminary data.</text>
</comment>
<evidence type="ECO:0000313" key="2">
    <source>
        <dbReference type="EMBL" id="MEF3117265.1"/>
    </source>
</evidence>
<sequence>MTTPSRRTAPTASSGPAAARRMLRREIPSTAAVLADAQDFAAMRRYRTFPFDDHAAYLQQMEALLRSLTAQGIHTTVALFDPVAYETFCTDTDLDPDRPDSRSRYTAEVACTGATLPYTGESLSRLLPVLIDEAERQATWDRATALLARTGACADCGEDLARAAFARASRAVTSLLDALGDGTHHLVCSVPASGTPLLAVLHADSRDDGRLELSEAATLVFCTVLAAGVALRSPGGIVSRTAETAGRDTVRGWVLRDAWLHPLSAAEVFTAYCTDADTGEPVPPEPGVDYHAGLALPDPPPTDGHDHSHH</sequence>